<keyword evidence="2" id="KW-0808">Transferase</keyword>
<dbReference type="Pfam" id="PF01553">
    <property type="entry name" value="Acyltransferase"/>
    <property type="match status" value="1"/>
</dbReference>
<evidence type="ECO:0000256" key="4">
    <source>
        <dbReference type="SAM" id="Phobius"/>
    </source>
</evidence>
<gene>
    <name evidence="6" type="ORF">ACFOW1_02025</name>
</gene>
<comment type="pathway">
    <text evidence="1">Lipid metabolism.</text>
</comment>
<name>A0ABV8PV77_9BACT</name>
<dbReference type="SUPFAM" id="SSF69593">
    <property type="entry name" value="Glycerol-3-phosphate (1)-acyltransferase"/>
    <property type="match status" value="1"/>
</dbReference>
<keyword evidence="4" id="KW-0472">Membrane</keyword>
<dbReference type="SMART" id="SM00563">
    <property type="entry name" value="PlsC"/>
    <property type="match status" value="1"/>
</dbReference>
<comment type="caution">
    <text evidence="6">The sequence shown here is derived from an EMBL/GenBank/DDBJ whole genome shotgun (WGS) entry which is preliminary data.</text>
</comment>
<keyword evidence="4" id="KW-1133">Transmembrane helix</keyword>
<feature type="transmembrane region" description="Helical" evidence="4">
    <location>
        <begin position="12"/>
        <end position="36"/>
    </location>
</feature>
<dbReference type="Proteomes" id="UP001595906">
    <property type="component" value="Unassembled WGS sequence"/>
</dbReference>
<protein>
    <submittedName>
        <fullName evidence="6">Lysophospholipid acyltransferase family protein</fullName>
    </submittedName>
</protein>
<dbReference type="GO" id="GO:0016746">
    <property type="term" value="F:acyltransferase activity"/>
    <property type="evidence" value="ECO:0007669"/>
    <property type="project" value="UniProtKB-KW"/>
</dbReference>
<dbReference type="RefSeq" id="WP_379011958.1">
    <property type="nucleotide sequence ID" value="NZ_JBHSDC010000002.1"/>
</dbReference>
<dbReference type="PANTHER" id="PTHR10434:SF11">
    <property type="entry name" value="1-ACYL-SN-GLYCEROL-3-PHOSPHATE ACYLTRANSFERASE"/>
    <property type="match status" value="1"/>
</dbReference>
<keyword evidence="4" id="KW-0812">Transmembrane</keyword>
<keyword evidence="3 6" id="KW-0012">Acyltransferase</keyword>
<organism evidence="6 7">
    <name type="scientific">Parasediminibacterium paludis</name>
    <dbReference type="NCBI Taxonomy" id="908966"/>
    <lineage>
        <taxon>Bacteria</taxon>
        <taxon>Pseudomonadati</taxon>
        <taxon>Bacteroidota</taxon>
        <taxon>Chitinophagia</taxon>
        <taxon>Chitinophagales</taxon>
        <taxon>Chitinophagaceae</taxon>
        <taxon>Parasediminibacterium</taxon>
    </lineage>
</organism>
<evidence type="ECO:0000256" key="2">
    <source>
        <dbReference type="ARBA" id="ARBA00022679"/>
    </source>
</evidence>
<proteinExistence type="predicted"/>
<evidence type="ECO:0000313" key="6">
    <source>
        <dbReference type="EMBL" id="MFC4230650.1"/>
    </source>
</evidence>
<feature type="domain" description="Phospholipid/glycerol acyltransferase" evidence="5">
    <location>
        <begin position="79"/>
        <end position="193"/>
    </location>
</feature>
<evidence type="ECO:0000313" key="7">
    <source>
        <dbReference type="Proteomes" id="UP001595906"/>
    </source>
</evidence>
<dbReference type="CDD" id="cd07989">
    <property type="entry name" value="LPLAT_AGPAT-like"/>
    <property type="match status" value="1"/>
</dbReference>
<sequence length="249" mass="28702">MKSLKRIIQVTYSIYAFLIFICIMLVALPLVLLSLLGGKIAGGNLIYRICKLWAKIWYFLIGMTHQDIFEAPHDRSRQYIFVANHISYMDIPPVVITLKQAYRVLGKYEMVKYPIFGWIYRAAVILVDRRSPEMRAKSFRALKAALSRGISIFIFPEGTFNETGKPLKTFFDGAFRLAIETKTPIKPLLFVDTNERFNQYDMFGLTPGMNRVVYLQEIPVNSFTKADVQKLKQITYNAMEAGLLKYRNG</sequence>
<evidence type="ECO:0000256" key="1">
    <source>
        <dbReference type="ARBA" id="ARBA00005189"/>
    </source>
</evidence>
<reference evidence="7" key="1">
    <citation type="journal article" date="2019" name="Int. J. Syst. Evol. Microbiol.">
        <title>The Global Catalogue of Microorganisms (GCM) 10K type strain sequencing project: providing services to taxonomists for standard genome sequencing and annotation.</title>
        <authorList>
            <consortium name="The Broad Institute Genomics Platform"/>
            <consortium name="The Broad Institute Genome Sequencing Center for Infectious Disease"/>
            <person name="Wu L."/>
            <person name="Ma J."/>
        </authorList>
    </citation>
    <scope>NUCLEOTIDE SEQUENCE [LARGE SCALE GENOMIC DNA]</scope>
    <source>
        <strain evidence="7">CECT 8010</strain>
    </source>
</reference>
<evidence type="ECO:0000259" key="5">
    <source>
        <dbReference type="SMART" id="SM00563"/>
    </source>
</evidence>
<keyword evidence="7" id="KW-1185">Reference proteome</keyword>
<dbReference type="PANTHER" id="PTHR10434">
    <property type="entry name" value="1-ACYL-SN-GLYCEROL-3-PHOSPHATE ACYLTRANSFERASE"/>
    <property type="match status" value="1"/>
</dbReference>
<accession>A0ABV8PV77</accession>
<evidence type="ECO:0000256" key="3">
    <source>
        <dbReference type="ARBA" id="ARBA00023315"/>
    </source>
</evidence>
<dbReference type="InterPro" id="IPR002123">
    <property type="entry name" value="Plipid/glycerol_acylTrfase"/>
</dbReference>
<dbReference type="EMBL" id="JBHSDC010000002">
    <property type="protein sequence ID" value="MFC4230650.1"/>
    <property type="molecule type" value="Genomic_DNA"/>
</dbReference>